<dbReference type="InterPro" id="IPR003660">
    <property type="entry name" value="HAMP_dom"/>
</dbReference>
<dbReference type="SMART" id="SM00304">
    <property type="entry name" value="HAMP"/>
    <property type="match status" value="1"/>
</dbReference>
<evidence type="ECO:0000313" key="11">
    <source>
        <dbReference type="EMBL" id="XBS55118.1"/>
    </source>
</evidence>
<keyword evidence="6 11" id="KW-0418">Kinase</keyword>
<keyword evidence="7" id="KW-0902">Two-component regulatory system</keyword>
<dbReference type="Gene3D" id="3.30.565.10">
    <property type="entry name" value="Histidine kinase-like ATPase, C-terminal domain"/>
    <property type="match status" value="1"/>
</dbReference>
<dbReference type="SUPFAM" id="SSF158472">
    <property type="entry name" value="HAMP domain-like"/>
    <property type="match status" value="1"/>
</dbReference>
<reference evidence="11" key="1">
    <citation type="submission" date="2024-06" db="EMBL/GenBank/DDBJ databases">
        <title>Lacrimispora cavernae sp. nov., a novel anaerobe isolated from bat guano pile inside a cave.</title>
        <authorList>
            <person name="Miller S.L."/>
            <person name="Lu N."/>
            <person name="King J."/>
            <person name="Sankaranarayanan K."/>
            <person name="Lawson P.A."/>
        </authorList>
    </citation>
    <scope>NUCLEOTIDE SEQUENCE</scope>
    <source>
        <strain evidence="11">BS-2</strain>
    </source>
</reference>
<dbReference type="InterPro" id="IPR036890">
    <property type="entry name" value="HATPase_C_sf"/>
</dbReference>
<keyword evidence="9" id="KW-1133">Transmembrane helix</keyword>
<evidence type="ECO:0000256" key="2">
    <source>
        <dbReference type="ARBA" id="ARBA00004370"/>
    </source>
</evidence>
<comment type="subcellular location">
    <subcellularLocation>
        <location evidence="2">Membrane</location>
    </subcellularLocation>
</comment>
<dbReference type="InterPro" id="IPR050640">
    <property type="entry name" value="Bact_2-comp_sensor_kinase"/>
</dbReference>
<dbReference type="GO" id="GO:0016020">
    <property type="term" value="C:membrane"/>
    <property type="evidence" value="ECO:0007669"/>
    <property type="project" value="UniProtKB-SubCell"/>
</dbReference>
<keyword evidence="5" id="KW-0808">Transferase</keyword>
<keyword evidence="4" id="KW-0597">Phosphoprotein</keyword>
<dbReference type="PANTHER" id="PTHR34220:SF7">
    <property type="entry name" value="SENSOR HISTIDINE KINASE YPDA"/>
    <property type="match status" value="1"/>
</dbReference>
<dbReference type="InterPro" id="IPR010559">
    <property type="entry name" value="Sig_transdc_His_kin_internal"/>
</dbReference>
<protein>
    <recommendedName>
        <fullName evidence="3">histidine kinase</fullName>
        <ecNumber evidence="3">2.7.13.3</ecNumber>
    </recommendedName>
</protein>
<comment type="catalytic activity">
    <reaction evidence="1">
        <text>ATP + protein L-histidine = ADP + protein N-phospho-L-histidine.</text>
        <dbReference type="EC" id="2.7.13.3"/>
    </reaction>
</comment>
<dbReference type="InterPro" id="IPR003594">
    <property type="entry name" value="HATPase_dom"/>
</dbReference>
<evidence type="ECO:0000256" key="4">
    <source>
        <dbReference type="ARBA" id="ARBA00022553"/>
    </source>
</evidence>
<keyword evidence="9" id="KW-0472">Membrane</keyword>
<evidence type="ECO:0000256" key="8">
    <source>
        <dbReference type="SAM" id="MobiDB-lite"/>
    </source>
</evidence>
<evidence type="ECO:0000259" key="10">
    <source>
        <dbReference type="PROSITE" id="PS50885"/>
    </source>
</evidence>
<dbReference type="SUPFAM" id="SSF55874">
    <property type="entry name" value="ATPase domain of HSP90 chaperone/DNA topoisomerase II/histidine kinase"/>
    <property type="match status" value="1"/>
</dbReference>
<dbReference type="EMBL" id="CP157940">
    <property type="protein sequence ID" value="XBS55118.1"/>
    <property type="molecule type" value="Genomic_DNA"/>
</dbReference>
<dbReference type="InterPro" id="IPR004358">
    <property type="entry name" value="Sig_transdc_His_kin-like_C"/>
</dbReference>
<dbReference type="Pfam" id="PF06580">
    <property type="entry name" value="His_kinase"/>
    <property type="match status" value="1"/>
</dbReference>
<evidence type="ECO:0000256" key="5">
    <source>
        <dbReference type="ARBA" id="ARBA00022679"/>
    </source>
</evidence>
<evidence type="ECO:0000256" key="6">
    <source>
        <dbReference type="ARBA" id="ARBA00022777"/>
    </source>
</evidence>
<proteinExistence type="predicted"/>
<evidence type="ECO:0000256" key="1">
    <source>
        <dbReference type="ARBA" id="ARBA00000085"/>
    </source>
</evidence>
<feature type="transmembrane region" description="Helical" evidence="9">
    <location>
        <begin position="26"/>
        <end position="46"/>
    </location>
</feature>
<dbReference type="GO" id="GO:0000155">
    <property type="term" value="F:phosphorelay sensor kinase activity"/>
    <property type="evidence" value="ECO:0007669"/>
    <property type="project" value="InterPro"/>
</dbReference>
<dbReference type="PANTHER" id="PTHR34220">
    <property type="entry name" value="SENSOR HISTIDINE KINASE YPDA"/>
    <property type="match status" value="1"/>
</dbReference>
<evidence type="ECO:0000256" key="3">
    <source>
        <dbReference type="ARBA" id="ARBA00012438"/>
    </source>
</evidence>
<feature type="transmembrane region" description="Helical" evidence="9">
    <location>
        <begin position="316"/>
        <end position="339"/>
    </location>
</feature>
<feature type="domain" description="HAMP" evidence="10">
    <location>
        <begin position="340"/>
        <end position="392"/>
    </location>
</feature>
<dbReference type="CDD" id="cd06225">
    <property type="entry name" value="HAMP"/>
    <property type="match status" value="1"/>
</dbReference>
<dbReference type="Pfam" id="PF00672">
    <property type="entry name" value="HAMP"/>
    <property type="match status" value="1"/>
</dbReference>
<organism evidence="11">
    <name type="scientific">Lacrimispora sp. BS-2</name>
    <dbReference type="NCBI Taxonomy" id="3151850"/>
    <lineage>
        <taxon>Bacteria</taxon>
        <taxon>Bacillati</taxon>
        <taxon>Bacillota</taxon>
        <taxon>Clostridia</taxon>
        <taxon>Lachnospirales</taxon>
        <taxon>Lachnospiraceae</taxon>
        <taxon>Lacrimispora</taxon>
    </lineage>
</organism>
<dbReference type="PRINTS" id="PR00344">
    <property type="entry name" value="BCTRLSENSOR"/>
</dbReference>
<dbReference type="EC" id="2.7.13.3" evidence="3"/>
<dbReference type="AlphaFoldDB" id="A0AAU7PRX6"/>
<name>A0AAU7PRX6_9FIRM</name>
<dbReference type="RefSeq" id="WP_349947802.1">
    <property type="nucleotide sequence ID" value="NZ_CP157940.1"/>
</dbReference>
<gene>
    <name evidence="11" type="ORF">ABFV83_04770</name>
</gene>
<evidence type="ECO:0000256" key="9">
    <source>
        <dbReference type="SAM" id="Phobius"/>
    </source>
</evidence>
<dbReference type="SMART" id="SM00387">
    <property type="entry name" value="HATPase_c"/>
    <property type="match status" value="1"/>
</dbReference>
<evidence type="ECO:0000256" key="7">
    <source>
        <dbReference type="ARBA" id="ARBA00023012"/>
    </source>
</evidence>
<dbReference type="Gene3D" id="6.10.340.10">
    <property type="match status" value="1"/>
</dbReference>
<feature type="region of interest" description="Disordered" evidence="8">
    <location>
        <begin position="624"/>
        <end position="643"/>
    </location>
</feature>
<sequence>MQKKTMKMNKGKGQAKKRNIGLKRRMLYGILQVLIPVIVIITILFWHTRKVMRQEYMRTTQGRVTDIANKIDAKLQDIYSVSDNFAANDQLDEYIEKEYSPQEQLYKKLDIVKIYSNIFGAYDMLNQRVRISAIYTYKGELFNFLDPNNDTEEVIQKLRAMNIEDPDLLMKFRWYPLQDNFLLSDMPGEVRARKAVVGIRRIYSWTKGRYEYVQLFALKERDIYDQYAELAKSIPGDIYVITEDGKLISSSNEKAVEAGEISEKLKGKILDQMGDLKEGWEAFGNQMIQVKASDVNDWKIVMVVPIKSVTREVDVLYYRIFMVMVACVGFCAMMILYLYKSFMDPIGKLNASMKEVYGGNLNAYVEVKQKNEVGDMIRYYNSMLERINTHIIEGLQSDRKKKELELEVLMSQINPHFLYNTLENIVWMSNEAGRPDIGRTAASLGRMYRLSISGGQVIVPMEHEIEHLMAYVKIQKNRYKDEFEFDLRTDMRQIHELFSLKIIMQPVVENSFLYGMTGLKQPMMIHLTVKEKGQWVVIKVMDNGRGMDKEKLREIRDQIRFGKAGKDEEEQNRRSSGIGLHSVESRIKLYFGVDRAVSIYSKKDAGTLTVIRIPRITVEDIDEHGNLTSSSSEADCEYPIQEK</sequence>
<dbReference type="Pfam" id="PF02518">
    <property type="entry name" value="HATPase_c"/>
    <property type="match status" value="1"/>
</dbReference>
<accession>A0AAU7PRX6</accession>
<dbReference type="PROSITE" id="PS50885">
    <property type="entry name" value="HAMP"/>
    <property type="match status" value="1"/>
</dbReference>
<keyword evidence="9" id="KW-0812">Transmembrane</keyword>